<reference evidence="1" key="1">
    <citation type="submission" date="2021-01" db="UniProtKB">
        <authorList>
            <consortium name="EnsemblPlants"/>
        </authorList>
    </citation>
    <scope>IDENTIFICATION</scope>
</reference>
<organism evidence="1 2">
    <name type="scientific">Kalanchoe fedtschenkoi</name>
    <name type="common">Lavender scallops</name>
    <name type="synonym">South American air plant</name>
    <dbReference type="NCBI Taxonomy" id="63787"/>
    <lineage>
        <taxon>Eukaryota</taxon>
        <taxon>Viridiplantae</taxon>
        <taxon>Streptophyta</taxon>
        <taxon>Embryophyta</taxon>
        <taxon>Tracheophyta</taxon>
        <taxon>Spermatophyta</taxon>
        <taxon>Magnoliopsida</taxon>
        <taxon>eudicotyledons</taxon>
        <taxon>Gunneridae</taxon>
        <taxon>Pentapetalae</taxon>
        <taxon>Saxifragales</taxon>
        <taxon>Crassulaceae</taxon>
        <taxon>Kalanchoe</taxon>
    </lineage>
</organism>
<proteinExistence type="predicted"/>
<dbReference type="EnsemblPlants" id="Kaladp0033s0023.1.v1.1">
    <property type="protein sequence ID" value="Kaladp0033s0023.1.v1.1.CDS.1"/>
    <property type="gene ID" value="Kaladp0033s0023.v1.1"/>
</dbReference>
<evidence type="ECO:0000313" key="1">
    <source>
        <dbReference type="EnsemblPlants" id="Kaladp0033s0023.1.v1.1.CDS.1"/>
    </source>
</evidence>
<dbReference type="AlphaFoldDB" id="A0A7N0ZTS3"/>
<evidence type="ECO:0000313" key="2">
    <source>
        <dbReference type="Proteomes" id="UP000594263"/>
    </source>
</evidence>
<name>A0A7N0ZTS3_KALFE</name>
<keyword evidence="2" id="KW-1185">Reference proteome</keyword>
<protein>
    <submittedName>
        <fullName evidence="1">Uncharacterized protein</fullName>
    </submittedName>
</protein>
<dbReference type="Proteomes" id="UP000594263">
    <property type="component" value="Unplaced"/>
</dbReference>
<sequence length="90" mass="10287">MQRYSYFLIPMVIRHSKFPGQNVSTSNFILVSNGCLSHSPINISSTQSNSIANKPHLKFSSSLLSHITLHTEISRLSLILRWLQRNQLHL</sequence>
<accession>A0A7N0ZTS3</accession>
<dbReference type="Gramene" id="Kaladp0033s0023.1.v1.1">
    <property type="protein sequence ID" value="Kaladp0033s0023.1.v1.1.CDS.1"/>
    <property type="gene ID" value="Kaladp0033s0023.v1.1"/>
</dbReference>